<sequence length="77" mass="9080">MKQKLPYRLKYIWQENQGKQSAFNTAVKEAIGEWLICVDSDDHLTKLLILILFIIMIIHGKVRKIKSKRKLCKLARI</sequence>
<evidence type="ECO:0000256" key="1">
    <source>
        <dbReference type="SAM" id="Phobius"/>
    </source>
</evidence>
<protein>
    <recommendedName>
        <fullName evidence="2">Glycosyltransferase 2-like domain-containing protein</fullName>
    </recommendedName>
</protein>
<reference evidence="3 4" key="1">
    <citation type="submission" date="2018-02" db="EMBL/GenBank/DDBJ databases">
        <title>Complete genome sequencing of Faecalibacterium prausnitzii strains isolated from the human gut.</title>
        <authorList>
            <person name="Fitzgerald B.C."/>
            <person name="Shkoporov A.N."/>
            <person name="Ross P.R."/>
            <person name="Hill C."/>
        </authorList>
    </citation>
    <scope>NUCLEOTIDE SEQUENCE [LARGE SCALE GENOMIC DNA]</scope>
    <source>
        <strain evidence="3 4">APC942/31-1</strain>
    </source>
</reference>
<comment type="caution">
    <text evidence="3">The sequence shown here is derived from an EMBL/GenBank/DDBJ whole genome shotgun (WGS) entry which is preliminary data.</text>
</comment>
<keyword evidence="1" id="KW-0472">Membrane</keyword>
<evidence type="ECO:0000313" key="3">
    <source>
        <dbReference type="EMBL" id="RCH43532.1"/>
    </source>
</evidence>
<dbReference type="Gene3D" id="3.90.550.10">
    <property type="entry name" value="Spore Coat Polysaccharide Biosynthesis Protein SpsA, Chain A"/>
    <property type="match status" value="1"/>
</dbReference>
<gene>
    <name evidence="3" type="ORF">C4886_10140</name>
</gene>
<keyword evidence="1" id="KW-0812">Transmembrane</keyword>
<evidence type="ECO:0000259" key="2">
    <source>
        <dbReference type="Pfam" id="PF00535"/>
    </source>
</evidence>
<keyword evidence="1" id="KW-1133">Transmembrane helix</keyword>
<proteinExistence type="predicted"/>
<feature type="transmembrane region" description="Helical" evidence="1">
    <location>
        <begin position="43"/>
        <end position="60"/>
    </location>
</feature>
<dbReference type="EMBL" id="PSQG01000013">
    <property type="protein sequence ID" value="RCH43532.1"/>
    <property type="molecule type" value="Genomic_DNA"/>
</dbReference>
<dbReference type="InterPro" id="IPR001173">
    <property type="entry name" value="Glyco_trans_2-like"/>
</dbReference>
<dbReference type="Pfam" id="PF00535">
    <property type="entry name" value="Glycos_transf_2"/>
    <property type="match status" value="1"/>
</dbReference>
<dbReference type="SUPFAM" id="SSF53448">
    <property type="entry name" value="Nucleotide-diphospho-sugar transferases"/>
    <property type="match status" value="1"/>
</dbReference>
<dbReference type="AlphaFoldDB" id="A0A367FYK6"/>
<feature type="domain" description="Glycosyltransferase 2-like" evidence="2">
    <location>
        <begin position="4"/>
        <end position="46"/>
    </location>
</feature>
<dbReference type="CDD" id="cd00761">
    <property type="entry name" value="Glyco_tranf_GTA_type"/>
    <property type="match status" value="1"/>
</dbReference>
<dbReference type="Proteomes" id="UP000253208">
    <property type="component" value="Unassembled WGS sequence"/>
</dbReference>
<organism evidence="3 4">
    <name type="scientific">Blautia obeum</name>
    <dbReference type="NCBI Taxonomy" id="40520"/>
    <lineage>
        <taxon>Bacteria</taxon>
        <taxon>Bacillati</taxon>
        <taxon>Bacillota</taxon>
        <taxon>Clostridia</taxon>
        <taxon>Lachnospirales</taxon>
        <taxon>Lachnospiraceae</taxon>
        <taxon>Blautia</taxon>
    </lineage>
</organism>
<evidence type="ECO:0000313" key="4">
    <source>
        <dbReference type="Proteomes" id="UP000253208"/>
    </source>
</evidence>
<accession>A0A367FYK6</accession>
<dbReference type="InterPro" id="IPR029044">
    <property type="entry name" value="Nucleotide-diphossugar_trans"/>
</dbReference>
<name>A0A367FYK6_9FIRM</name>